<accession>A0A0C3K869</accession>
<gene>
    <name evidence="1" type="ORF">M404DRAFT_503434</name>
</gene>
<dbReference type="OrthoDB" id="2747101at2759"/>
<reference evidence="1 2" key="1">
    <citation type="submission" date="2014-04" db="EMBL/GenBank/DDBJ databases">
        <authorList>
            <consortium name="DOE Joint Genome Institute"/>
            <person name="Kuo A."/>
            <person name="Kohler A."/>
            <person name="Costa M.D."/>
            <person name="Nagy L.G."/>
            <person name="Floudas D."/>
            <person name="Copeland A."/>
            <person name="Barry K.W."/>
            <person name="Cichocki N."/>
            <person name="Veneault-Fourrey C."/>
            <person name="LaButti K."/>
            <person name="Lindquist E.A."/>
            <person name="Lipzen A."/>
            <person name="Lundell T."/>
            <person name="Morin E."/>
            <person name="Murat C."/>
            <person name="Sun H."/>
            <person name="Tunlid A."/>
            <person name="Henrissat B."/>
            <person name="Grigoriev I.V."/>
            <person name="Hibbett D.S."/>
            <person name="Martin F."/>
            <person name="Nordberg H.P."/>
            <person name="Cantor M.N."/>
            <person name="Hua S.X."/>
        </authorList>
    </citation>
    <scope>NUCLEOTIDE SEQUENCE [LARGE SCALE GENOMIC DNA]</scope>
    <source>
        <strain evidence="1 2">Marx 270</strain>
    </source>
</reference>
<dbReference type="EMBL" id="KN831965">
    <property type="protein sequence ID" value="KIO05762.1"/>
    <property type="molecule type" value="Genomic_DNA"/>
</dbReference>
<dbReference type="Proteomes" id="UP000054217">
    <property type="component" value="Unassembled WGS sequence"/>
</dbReference>
<reference evidence="2" key="2">
    <citation type="submission" date="2015-01" db="EMBL/GenBank/DDBJ databases">
        <title>Evolutionary Origins and Diversification of the Mycorrhizal Mutualists.</title>
        <authorList>
            <consortium name="DOE Joint Genome Institute"/>
            <consortium name="Mycorrhizal Genomics Consortium"/>
            <person name="Kohler A."/>
            <person name="Kuo A."/>
            <person name="Nagy L.G."/>
            <person name="Floudas D."/>
            <person name="Copeland A."/>
            <person name="Barry K.W."/>
            <person name="Cichocki N."/>
            <person name="Veneault-Fourrey C."/>
            <person name="LaButti K."/>
            <person name="Lindquist E.A."/>
            <person name="Lipzen A."/>
            <person name="Lundell T."/>
            <person name="Morin E."/>
            <person name="Murat C."/>
            <person name="Riley R."/>
            <person name="Ohm R."/>
            <person name="Sun H."/>
            <person name="Tunlid A."/>
            <person name="Henrissat B."/>
            <person name="Grigoriev I.V."/>
            <person name="Hibbett D.S."/>
            <person name="Martin F."/>
        </authorList>
    </citation>
    <scope>NUCLEOTIDE SEQUENCE [LARGE SCALE GENOMIC DNA]</scope>
    <source>
        <strain evidence="2">Marx 270</strain>
    </source>
</reference>
<keyword evidence="2" id="KW-1185">Reference proteome</keyword>
<dbReference type="HOGENOM" id="CLU_1261989_0_0_1"/>
<evidence type="ECO:0000313" key="1">
    <source>
        <dbReference type="EMBL" id="KIO05762.1"/>
    </source>
</evidence>
<sequence>MLASPYPGTINDFRFPSLPPSSVLYDSRNKQTHNLESSLQRRERIEFLKKREWTRRVAELVKYSHIQQLNDVRNHRYPLSDLTSDSINSLLLAVPGLSPLSPCRTLATPTAHPTPPRFHFRWKKRNHTLFIALLPRPRPLHFFQVILNLPGLRHRSAPRWETYFQGTHLPTIADAAVQAPVPLAVAPLYPVFSRFLRKIKKLVRIFPSTTFIIKFFASF</sequence>
<name>A0A0C3K869_PISTI</name>
<protein>
    <submittedName>
        <fullName evidence="1">Uncharacterized protein</fullName>
    </submittedName>
</protein>
<evidence type="ECO:0000313" key="2">
    <source>
        <dbReference type="Proteomes" id="UP000054217"/>
    </source>
</evidence>
<proteinExistence type="predicted"/>
<organism evidence="1 2">
    <name type="scientific">Pisolithus tinctorius Marx 270</name>
    <dbReference type="NCBI Taxonomy" id="870435"/>
    <lineage>
        <taxon>Eukaryota</taxon>
        <taxon>Fungi</taxon>
        <taxon>Dikarya</taxon>
        <taxon>Basidiomycota</taxon>
        <taxon>Agaricomycotina</taxon>
        <taxon>Agaricomycetes</taxon>
        <taxon>Agaricomycetidae</taxon>
        <taxon>Boletales</taxon>
        <taxon>Sclerodermatineae</taxon>
        <taxon>Pisolithaceae</taxon>
        <taxon>Pisolithus</taxon>
    </lineage>
</organism>
<dbReference type="AlphaFoldDB" id="A0A0C3K869"/>
<dbReference type="InParanoid" id="A0A0C3K869"/>